<protein>
    <submittedName>
        <fullName evidence="1">Uncharacterized protein</fullName>
    </submittedName>
</protein>
<reference evidence="1 2" key="1">
    <citation type="submission" date="2023-11" db="EMBL/GenBank/DDBJ databases">
        <title>Halocaridina rubra genome assembly.</title>
        <authorList>
            <person name="Smith C."/>
        </authorList>
    </citation>
    <scope>NUCLEOTIDE SEQUENCE [LARGE SCALE GENOMIC DNA]</scope>
    <source>
        <strain evidence="1">EP-1</strain>
        <tissue evidence="1">Whole</tissue>
    </source>
</reference>
<accession>A0AAN9AEF5</accession>
<organism evidence="1 2">
    <name type="scientific">Halocaridina rubra</name>
    <name type="common">Hawaiian red shrimp</name>
    <dbReference type="NCBI Taxonomy" id="373956"/>
    <lineage>
        <taxon>Eukaryota</taxon>
        <taxon>Metazoa</taxon>
        <taxon>Ecdysozoa</taxon>
        <taxon>Arthropoda</taxon>
        <taxon>Crustacea</taxon>
        <taxon>Multicrustacea</taxon>
        <taxon>Malacostraca</taxon>
        <taxon>Eumalacostraca</taxon>
        <taxon>Eucarida</taxon>
        <taxon>Decapoda</taxon>
        <taxon>Pleocyemata</taxon>
        <taxon>Caridea</taxon>
        <taxon>Atyoidea</taxon>
        <taxon>Atyidae</taxon>
        <taxon>Halocaridina</taxon>
    </lineage>
</organism>
<name>A0AAN9AEF5_HALRR</name>
<evidence type="ECO:0000313" key="2">
    <source>
        <dbReference type="Proteomes" id="UP001381693"/>
    </source>
</evidence>
<sequence length="53" mass="6516">MLEYCWCNTKVNKRRKRDFHSRGEPGNQIWRAYQWTSLESLDKVFQRLKVALK</sequence>
<comment type="caution">
    <text evidence="1">The sequence shown here is derived from an EMBL/GenBank/DDBJ whole genome shotgun (WGS) entry which is preliminary data.</text>
</comment>
<feature type="non-terminal residue" evidence="1">
    <location>
        <position position="53"/>
    </location>
</feature>
<dbReference type="EMBL" id="JAXCGZ010000837">
    <property type="protein sequence ID" value="KAK7085539.1"/>
    <property type="molecule type" value="Genomic_DNA"/>
</dbReference>
<dbReference type="Proteomes" id="UP001381693">
    <property type="component" value="Unassembled WGS sequence"/>
</dbReference>
<dbReference type="AlphaFoldDB" id="A0AAN9AEF5"/>
<evidence type="ECO:0000313" key="1">
    <source>
        <dbReference type="EMBL" id="KAK7085539.1"/>
    </source>
</evidence>
<proteinExistence type="predicted"/>
<gene>
    <name evidence="1" type="ORF">SK128_026212</name>
</gene>
<keyword evidence="2" id="KW-1185">Reference proteome</keyword>